<reference evidence="2 3" key="1">
    <citation type="journal article" date="2019" name="Nat. Med.">
        <title>A library of human gut bacterial isolates paired with longitudinal multiomics data enables mechanistic microbiome research.</title>
        <authorList>
            <person name="Poyet M."/>
            <person name="Groussin M."/>
            <person name="Gibbons S.M."/>
            <person name="Avila-Pacheco J."/>
            <person name="Jiang X."/>
            <person name="Kearney S.M."/>
            <person name="Perrotta A.R."/>
            <person name="Berdy B."/>
            <person name="Zhao S."/>
            <person name="Lieberman T.D."/>
            <person name="Swanson P.K."/>
            <person name="Smith M."/>
            <person name="Roesemann S."/>
            <person name="Alexander J.E."/>
            <person name="Rich S.A."/>
            <person name="Livny J."/>
            <person name="Vlamakis H."/>
            <person name="Clish C."/>
            <person name="Bullock K."/>
            <person name="Deik A."/>
            <person name="Scott J."/>
            <person name="Pierce K.A."/>
            <person name="Xavier R.J."/>
            <person name="Alm E.J."/>
        </authorList>
    </citation>
    <scope>NUCLEOTIDE SEQUENCE [LARGE SCALE GENOMIC DNA]</scope>
    <source>
        <strain evidence="2 3">BIOML-A26</strain>
    </source>
</reference>
<protein>
    <submittedName>
        <fullName evidence="2">Uncharacterized protein</fullName>
    </submittedName>
</protein>
<accession>A0A6I0V872</accession>
<organism evidence="2 3">
    <name type="scientific">Bifidobacterium adolescentis</name>
    <dbReference type="NCBI Taxonomy" id="1680"/>
    <lineage>
        <taxon>Bacteria</taxon>
        <taxon>Bacillati</taxon>
        <taxon>Actinomycetota</taxon>
        <taxon>Actinomycetes</taxon>
        <taxon>Bifidobacteriales</taxon>
        <taxon>Bifidobacteriaceae</taxon>
        <taxon>Bifidobacterium</taxon>
    </lineage>
</organism>
<dbReference type="AlphaFoldDB" id="A0A6I0V872"/>
<dbReference type="EMBL" id="WDFR01000003">
    <property type="protein sequence ID" value="KAB6029366.1"/>
    <property type="molecule type" value="Genomic_DNA"/>
</dbReference>
<evidence type="ECO:0000313" key="3">
    <source>
        <dbReference type="Proteomes" id="UP000470926"/>
    </source>
</evidence>
<gene>
    <name evidence="2" type="ORF">GA542_06650</name>
</gene>
<comment type="caution">
    <text evidence="2">The sequence shown here is derived from an EMBL/GenBank/DDBJ whole genome shotgun (WGS) entry which is preliminary data.</text>
</comment>
<evidence type="ECO:0000313" key="2">
    <source>
        <dbReference type="EMBL" id="KAB6029366.1"/>
    </source>
</evidence>
<dbReference type="Proteomes" id="UP000470926">
    <property type="component" value="Unassembled WGS sequence"/>
</dbReference>
<sequence>MASDGTSKRKETDMAKDMLTFDAGDLSDDQLMTVMAVANIAKARMDAVEKGCKAVLVGRMETGHRPAMLDGEELADIQRTAGGGDGEWVVKDAAAYGAWLDRQEGMEDFVRRVPMPTADAMDPGFLGPLVEKIGGGDVPDGVQWKAPAAPQVRVTFKDKGRALEALERRPATVERLLGSTAEPTSPAPAPETPKDESDVDGLFEGLGL</sequence>
<proteinExistence type="predicted"/>
<evidence type="ECO:0000256" key="1">
    <source>
        <dbReference type="SAM" id="MobiDB-lite"/>
    </source>
</evidence>
<feature type="region of interest" description="Disordered" evidence="1">
    <location>
        <begin position="167"/>
        <end position="208"/>
    </location>
</feature>
<name>A0A6I0V872_BIFAD</name>